<dbReference type="RefSeq" id="WP_226592887.1">
    <property type="nucleotide sequence ID" value="NZ_BLAY01000249.1"/>
</dbReference>
<sequence length="283" mass="31162">MAYADDAMIDGAEQNGGAQYPSAFGIEFTPKVTGILIGVVGLAGAAYLFMNFVQPVMQTNQTLIDEINTEKANAKNKEQLQQELQQAQADMAIAKQQQASVFTLFANQPSLKTLLLDLNKRIENRNTNLKPDDVKARLKKFQPDPKASGTVTDSSLGPAVNNKLYREVYIVELEGTFAQTMLFMLDLERLKPLLVVKNLKSELETTDRFYVLQQQGKLVPVKVNESGTGQAIAQFDQNGKPIANPVRKLKTSFQLQALRPLTAEEKAKLAPATPPSGQQQPAR</sequence>
<feature type="transmembrane region" description="Helical" evidence="3">
    <location>
        <begin position="32"/>
        <end position="53"/>
    </location>
</feature>
<evidence type="ECO:0000313" key="5">
    <source>
        <dbReference type="Proteomes" id="UP001050975"/>
    </source>
</evidence>
<proteinExistence type="predicted"/>
<accession>A0AAV3XQB8</accession>
<dbReference type="Proteomes" id="UP001050975">
    <property type="component" value="Unassembled WGS sequence"/>
</dbReference>
<keyword evidence="3" id="KW-1133">Transmembrane helix</keyword>
<comment type="caution">
    <text evidence="4">The sequence shown here is derived from an EMBL/GenBank/DDBJ whole genome shotgun (WGS) entry which is preliminary data.</text>
</comment>
<keyword evidence="3" id="KW-0812">Transmembrane</keyword>
<keyword evidence="3" id="KW-0472">Membrane</keyword>
<gene>
    <name evidence="4" type="ORF">MiSe_85810</name>
</gene>
<dbReference type="AlphaFoldDB" id="A0AAV3XQB8"/>
<evidence type="ECO:0000256" key="3">
    <source>
        <dbReference type="SAM" id="Phobius"/>
    </source>
</evidence>
<name>A0AAV3XQB8_9CYAN</name>
<evidence type="ECO:0000313" key="4">
    <source>
        <dbReference type="EMBL" id="GET43756.1"/>
    </source>
</evidence>
<evidence type="ECO:0000256" key="2">
    <source>
        <dbReference type="SAM" id="MobiDB-lite"/>
    </source>
</evidence>
<dbReference type="EMBL" id="BLAY01000249">
    <property type="protein sequence ID" value="GET43756.1"/>
    <property type="molecule type" value="Genomic_DNA"/>
</dbReference>
<feature type="region of interest" description="Disordered" evidence="2">
    <location>
        <begin position="264"/>
        <end position="283"/>
    </location>
</feature>
<keyword evidence="1" id="KW-0175">Coiled coil</keyword>
<organism evidence="4 5">
    <name type="scientific">Microseira wollei NIES-4236</name>
    <dbReference type="NCBI Taxonomy" id="2530354"/>
    <lineage>
        <taxon>Bacteria</taxon>
        <taxon>Bacillati</taxon>
        <taxon>Cyanobacteriota</taxon>
        <taxon>Cyanophyceae</taxon>
        <taxon>Oscillatoriophycideae</taxon>
        <taxon>Aerosakkonematales</taxon>
        <taxon>Aerosakkonemataceae</taxon>
        <taxon>Microseira</taxon>
    </lineage>
</organism>
<protein>
    <recommendedName>
        <fullName evidence="6">Type IV pilus assembly protein PilO</fullName>
    </recommendedName>
</protein>
<keyword evidence="5" id="KW-1185">Reference proteome</keyword>
<reference evidence="4" key="1">
    <citation type="submission" date="2019-10" db="EMBL/GenBank/DDBJ databases">
        <title>Draft genome sequece of Microseira wollei NIES-4236.</title>
        <authorList>
            <person name="Yamaguchi H."/>
            <person name="Suzuki S."/>
            <person name="Kawachi M."/>
        </authorList>
    </citation>
    <scope>NUCLEOTIDE SEQUENCE</scope>
    <source>
        <strain evidence="4">NIES-4236</strain>
    </source>
</reference>
<feature type="coiled-coil region" evidence="1">
    <location>
        <begin position="57"/>
        <end position="97"/>
    </location>
</feature>
<evidence type="ECO:0000256" key="1">
    <source>
        <dbReference type="SAM" id="Coils"/>
    </source>
</evidence>
<evidence type="ECO:0008006" key="6">
    <source>
        <dbReference type="Google" id="ProtNLM"/>
    </source>
</evidence>